<keyword evidence="5" id="KW-0811">Translocation</keyword>
<dbReference type="InterPro" id="IPR024882">
    <property type="entry name" value="NUP58/p45/49"/>
</dbReference>
<evidence type="ECO:0000256" key="5">
    <source>
        <dbReference type="ARBA" id="ARBA00023010"/>
    </source>
</evidence>
<dbReference type="Gene3D" id="6.10.140.1350">
    <property type="match status" value="1"/>
</dbReference>
<keyword evidence="4" id="KW-0653">Protein transport</keyword>
<sequence length="454" mass="47048">MAAKPSPFAPAASPFGAPAASPFGAPAASPFGAPAASPFGAPAAASPFAPRPPAASPFGAPAPSPFAAPAAYPYAAPAAAPAPPPPQLLAPQTKFNDLPDATKAEILKFHAYFKSMQEDSHELGQATEKIRDEHPKIREDLLEMSKRFSSFQGTLQQGLGFVSELVKDVSRQQQSIQTAREIFQGTRQTGPAQQRCAQLAHAFLEVWGWESRFKAPDASAHPVWGSFWELTRFWDLTRSFEERMRDFASAIDELERQVRAPEDAVTAPQNLPEILTRLHESFMYIAGEVAKVHDDLQGQKAIYLSMLRRVQPEARNPFDTPAPDTVQQRFLLPNWPLGMPGSLGPLSAAPAPAAPAPSAPSSVFGVPVPTATPAAAPAAAASAASPFGAPAAAAPAAANPFGAPAAPAAAPAAANPFAAPAAAAAPNPFGAPAAPAAAANPFAAPAAANPFAAR</sequence>
<gene>
    <name evidence="8" type="ORF">PAPYR_8975</name>
</gene>
<evidence type="ECO:0000256" key="7">
    <source>
        <dbReference type="ARBA" id="ARBA00023242"/>
    </source>
</evidence>
<proteinExistence type="predicted"/>
<evidence type="ECO:0000256" key="1">
    <source>
        <dbReference type="ARBA" id="ARBA00004567"/>
    </source>
</evidence>
<evidence type="ECO:0000256" key="6">
    <source>
        <dbReference type="ARBA" id="ARBA00023132"/>
    </source>
</evidence>
<evidence type="ECO:0000256" key="2">
    <source>
        <dbReference type="ARBA" id="ARBA00022448"/>
    </source>
</evidence>
<comment type="subcellular location">
    <subcellularLocation>
        <location evidence="1">Nucleus</location>
        <location evidence="1">Nuclear pore complex</location>
    </subcellularLocation>
</comment>
<reference evidence="8" key="1">
    <citation type="journal article" date="2022" name="bioRxiv">
        <title>Genomics of Preaxostyla Flagellates Illuminates Evolutionary Transitions and the Path Towards Mitochondrial Loss.</title>
        <authorList>
            <person name="Novak L.V.F."/>
            <person name="Treitli S.C."/>
            <person name="Pyrih J."/>
            <person name="Halakuc P."/>
            <person name="Pipaliya S.V."/>
            <person name="Vacek V."/>
            <person name="Brzon O."/>
            <person name="Soukal P."/>
            <person name="Eme L."/>
            <person name="Dacks J.B."/>
            <person name="Karnkowska A."/>
            <person name="Elias M."/>
            <person name="Hampl V."/>
        </authorList>
    </citation>
    <scope>NUCLEOTIDE SEQUENCE</scope>
    <source>
        <strain evidence="8">RCP-MX</strain>
    </source>
</reference>
<dbReference type="PANTHER" id="PTHR13437:SF2">
    <property type="entry name" value="NUCLEOPORIN P58_P45"/>
    <property type="match status" value="1"/>
</dbReference>
<name>A0ABQ8U9G1_9EUKA</name>
<keyword evidence="6" id="KW-0906">Nuclear pore complex</keyword>
<protein>
    <submittedName>
        <fullName evidence="8">Uncharacterized protein</fullName>
    </submittedName>
</protein>
<keyword evidence="7" id="KW-0539">Nucleus</keyword>
<dbReference type="EMBL" id="JAPMOS010000087">
    <property type="protein sequence ID" value="KAJ4455954.1"/>
    <property type="molecule type" value="Genomic_DNA"/>
</dbReference>
<accession>A0ABQ8U9G1</accession>
<dbReference type="Proteomes" id="UP001141327">
    <property type="component" value="Unassembled WGS sequence"/>
</dbReference>
<evidence type="ECO:0000313" key="8">
    <source>
        <dbReference type="EMBL" id="KAJ4455954.1"/>
    </source>
</evidence>
<evidence type="ECO:0000256" key="3">
    <source>
        <dbReference type="ARBA" id="ARBA00022816"/>
    </source>
</evidence>
<evidence type="ECO:0000256" key="4">
    <source>
        <dbReference type="ARBA" id="ARBA00022927"/>
    </source>
</evidence>
<keyword evidence="3" id="KW-0509">mRNA transport</keyword>
<evidence type="ECO:0000313" key="9">
    <source>
        <dbReference type="Proteomes" id="UP001141327"/>
    </source>
</evidence>
<keyword evidence="9" id="KW-1185">Reference proteome</keyword>
<dbReference type="PANTHER" id="PTHR13437">
    <property type="entry name" value="NUCLEOPORIN P58/P45 NUCLEOPORIN-LIKE PROTEIN 1"/>
    <property type="match status" value="1"/>
</dbReference>
<organism evidence="8 9">
    <name type="scientific">Paratrimastix pyriformis</name>
    <dbReference type="NCBI Taxonomy" id="342808"/>
    <lineage>
        <taxon>Eukaryota</taxon>
        <taxon>Metamonada</taxon>
        <taxon>Preaxostyla</taxon>
        <taxon>Paratrimastigidae</taxon>
        <taxon>Paratrimastix</taxon>
    </lineage>
</organism>
<comment type="caution">
    <text evidence="8">The sequence shown here is derived from an EMBL/GenBank/DDBJ whole genome shotgun (WGS) entry which is preliminary data.</text>
</comment>
<keyword evidence="2" id="KW-0813">Transport</keyword>